<evidence type="ECO:0000313" key="2">
    <source>
        <dbReference type="Proteomes" id="UP000193144"/>
    </source>
</evidence>
<comment type="caution">
    <text evidence="1">The sequence shown here is derived from an EMBL/GenBank/DDBJ whole genome shotgun (WGS) entry which is preliminary data.</text>
</comment>
<evidence type="ECO:0000313" key="1">
    <source>
        <dbReference type="EMBL" id="ORY12555.1"/>
    </source>
</evidence>
<sequence length="310" mass="34012">MALPTGAIIAYAGDEYALPVGWYLCNGKDGTPDLRGRFICGSPTPWEVSRTKYFSTATKWTEPGGKTMDITVTVPHIPKMGQKDNVYKPDLRGLFVRGVNHNSSADPDAALRRAPDGTMNAYYVGTLQGFATYVKRWMVSIPHFPKTWYDKEDDTLKEGNPNTIKTDRITGPRNVRCRDFQSKQHWSGFAKETRPDNAAVNYYIAAKATTMDGNAPGQKLTIDTVSDVTVEGVDLEPSINDHGETGEVSTGIAANVPTSRITNENILASKYGPVSRWNEGSLTSVTSGPSGESVTAPERMFVNFYIKAKE</sequence>
<evidence type="ECO:0008006" key="3">
    <source>
        <dbReference type="Google" id="ProtNLM"/>
    </source>
</evidence>
<dbReference type="SUPFAM" id="SSF88874">
    <property type="entry name" value="Receptor-binding domain of short tail fibre protein gp12"/>
    <property type="match status" value="2"/>
</dbReference>
<accession>A0A1Y1ZRW5</accession>
<name>A0A1Y1ZRW5_9PLEO</name>
<gene>
    <name evidence="1" type="ORF">BCR34DRAFT_299132</name>
</gene>
<proteinExistence type="predicted"/>
<reference evidence="1 2" key="1">
    <citation type="submission" date="2016-07" db="EMBL/GenBank/DDBJ databases">
        <title>Pervasive Adenine N6-methylation of Active Genes in Fungi.</title>
        <authorList>
            <consortium name="DOE Joint Genome Institute"/>
            <person name="Mondo S.J."/>
            <person name="Dannebaum R.O."/>
            <person name="Kuo R.C."/>
            <person name="Labutti K."/>
            <person name="Haridas S."/>
            <person name="Kuo A."/>
            <person name="Salamov A."/>
            <person name="Ahrendt S.R."/>
            <person name="Lipzen A."/>
            <person name="Sullivan W."/>
            <person name="Andreopoulos W.B."/>
            <person name="Clum A."/>
            <person name="Lindquist E."/>
            <person name="Daum C."/>
            <person name="Ramamoorthy G.K."/>
            <person name="Gryganskyi A."/>
            <person name="Culley D."/>
            <person name="Magnuson J.K."/>
            <person name="James T.Y."/>
            <person name="O'Malley M.A."/>
            <person name="Stajich J.E."/>
            <person name="Spatafora J.W."/>
            <person name="Visel A."/>
            <person name="Grigoriev I.V."/>
        </authorList>
    </citation>
    <scope>NUCLEOTIDE SEQUENCE [LARGE SCALE GENOMIC DNA]</scope>
    <source>
        <strain evidence="1 2">CBS 115471</strain>
    </source>
</reference>
<keyword evidence="2" id="KW-1185">Reference proteome</keyword>
<protein>
    <recommendedName>
        <fullName evidence="3">Phage tail collar domain-containing protein</fullName>
    </recommendedName>
</protein>
<dbReference type="EMBL" id="MCFA01000050">
    <property type="protein sequence ID" value="ORY12555.1"/>
    <property type="molecule type" value="Genomic_DNA"/>
</dbReference>
<dbReference type="AlphaFoldDB" id="A0A1Y1ZRW5"/>
<organism evidence="1 2">
    <name type="scientific">Clohesyomyces aquaticus</name>
    <dbReference type="NCBI Taxonomy" id="1231657"/>
    <lineage>
        <taxon>Eukaryota</taxon>
        <taxon>Fungi</taxon>
        <taxon>Dikarya</taxon>
        <taxon>Ascomycota</taxon>
        <taxon>Pezizomycotina</taxon>
        <taxon>Dothideomycetes</taxon>
        <taxon>Pleosporomycetidae</taxon>
        <taxon>Pleosporales</taxon>
        <taxon>Lindgomycetaceae</taxon>
        <taxon>Clohesyomyces</taxon>
    </lineage>
</organism>
<dbReference type="OrthoDB" id="3493401at2759"/>
<dbReference type="Proteomes" id="UP000193144">
    <property type="component" value="Unassembled WGS sequence"/>
</dbReference>